<evidence type="ECO:0000313" key="8">
    <source>
        <dbReference type="Proteomes" id="UP000295680"/>
    </source>
</evidence>
<organism evidence="7 8">
    <name type="scientific">Actinocrispum wychmicini</name>
    <dbReference type="NCBI Taxonomy" id="1213861"/>
    <lineage>
        <taxon>Bacteria</taxon>
        <taxon>Bacillati</taxon>
        <taxon>Actinomycetota</taxon>
        <taxon>Actinomycetes</taxon>
        <taxon>Pseudonocardiales</taxon>
        <taxon>Pseudonocardiaceae</taxon>
        <taxon>Actinocrispum</taxon>
    </lineage>
</organism>
<dbReference type="Proteomes" id="UP000295680">
    <property type="component" value="Unassembled WGS sequence"/>
</dbReference>
<gene>
    <name evidence="7" type="ORF">EV192_105415</name>
</gene>
<dbReference type="PANTHER" id="PTHR23531">
    <property type="entry name" value="QUINOLENE RESISTANCE PROTEIN NORA"/>
    <property type="match status" value="1"/>
</dbReference>
<keyword evidence="4 5" id="KW-0472">Membrane</keyword>
<reference evidence="7 8" key="1">
    <citation type="submission" date="2019-03" db="EMBL/GenBank/DDBJ databases">
        <title>Genomic Encyclopedia of Type Strains, Phase IV (KMG-IV): sequencing the most valuable type-strain genomes for metagenomic binning, comparative biology and taxonomic classification.</title>
        <authorList>
            <person name="Goeker M."/>
        </authorList>
    </citation>
    <scope>NUCLEOTIDE SEQUENCE [LARGE SCALE GENOMIC DNA]</scope>
    <source>
        <strain evidence="7 8">DSM 45934</strain>
    </source>
</reference>
<evidence type="ECO:0000256" key="3">
    <source>
        <dbReference type="ARBA" id="ARBA00022989"/>
    </source>
</evidence>
<feature type="transmembrane region" description="Helical" evidence="5">
    <location>
        <begin position="68"/>
        <end position="85"/>
    </location>
</feature>
<feature type="transmembrane region" description="Helical" evidence="5">
    <location>
        <begin position="278"/>
        <end position="300"/>
    </location>
</feature>
<accession>A0A4R2JML7</accession>
<dbReference type="PROSITE" id="PS50850">
    <property type="entry name" value="MFS"/>
    <property type="match status" value="1"/>
</dbReference>
<dbReference type="GO" id="GO:0005886">
    <property type="term" value="C:plasma membrane"/>
    <property type="evidence" value="ECO:0007669"/>
    <property type="project" value="UniProtKB-SubCell"/>
</dbReference>
<dbReference type="OrthoDB" id="5242299at2"/>
<dbReference type="RefSeq" id="WP_132119041.1">
    <property type="nucleotide sequence ID" value="NZ_SLWS01000005.1"/>
</dbReference>
<feature type="transmembrane region" description="Helical" evidence="5">
    <location>
        <begin position="340"/>
        <end position="362"/>
    </location>
</feature>
<comment type="caution">
    <text evidence="7">The sequence shown here is derived from an EMBL/GenBank/DDBJ whole genome shotgun (WGS) entry which is preliminary data.</text>
</comment>
<feature type="transmembrane region" description="Helical" evidence="5">
    <location>
        <begin position="35"/>
        <end position="56"/>
    </location>
</feature>
<feature type="transmembrane region" description="Helical" evidence="5">
    <location>
        <begin position="312"/>
        <end position="334"/>
    </location>
</feature>
<dbReference type="InterPro" id="IPR020846">
    <property type="entry name" value="MFS_dom"/>
</dbReference>
<proteinExistence type="predicted"/>
<dbReference type="GO" id="GO:0022857">
    <property type="term" value="F:transmembrane transporter activity"/>
    <property type="evidence" value="ECO:0007669"/>
    <property type="project" value="InterPro"/>
</dbReference>
<keyword evidence="2 5" id="KW-0812">Transmembrane</keyword>
<evidence type="ECO:0000256" key="2">
    <source>
        <dbReference type="ARBA" id="ARBA00022692"/>
    </source>
</evidence>
<dbReference type="PANTHER" id="PTHR23531:SF1">
    <property type="entry name" value="QUINOLENE RESISTANCE PROTEIN NORA"/>
    <property type="match status" value="1"/>
</dbReference>
<name>A0A4R2JML7_9PSEU</name>
<dbReference type="InterPro" id="IPR052714">
    <property type="entry name" value="MFS_Exporter"/>
</dbReference>
<dbReference type="InterPro" id="IPR011701">
    <property type="entry name" value="MFS"/>
</dbReference>
<evidence type="ECO:0000259" key="6">
    <source>
        <dbReference type="PROSITE" id="PS50850"/>
    </source>
</evidence>
<keyword evidence="3 5" id="KW-1133">Transmembrane helix</keyword>
<dbReference type="AlphaFoldDB" id="A0A4R2JML7"/>
<evidence type="ECO:0000256" key="1">
    <source>
        <dbReference type="ARBA" id="ARBA00004651"/>
    </source>
</evidence>
<feature type="transmembrane region" description="Helical" evidence="5">
    <location>
        <begin position="254"/>
        <end position="272"/>
    </location>
</feature>
<evidence type="ECO:0000256" key="4">
    <source>
        <dbReference type="ARBA" id="ARBA00023136"/>
    </source>
</evidence>
<feature type="transmembrane region" description="Helical" evidence="5">
    <location>
        <begin position="186"/>
        <end position="205"/>
    </location>
</feature>
<feature type="transmembrane region" description="Helical" evidence="5">
    <location>
        <begin position="154"/>
        <end position="174"/>
    </location>
</feature>
<evidence type="ECO:0000256" key="5">
    <source>
        <dbReference type="SAM" id="Phobius"/>
    </source>
</evidence>
<keyword evidence="8" id="KW-1185">Reference proteome</keyword>
<feature type="domain" description="Major facilitator superfamily (MFS) profile" evidence="6">
    <location>
        <begin position="1"/>
        <end position="363"/>
    </location>
</feature>
<protein>
    <submittedName>
        <fullName evidence="7">Putative MFS family arabinose efflux permease</fullName>
    </submittedName>
</protein>
<feature type="transmembrane region" description="Helical" evidence="5">
    <location>
        <begin position="125"/>
        <end position="142"/>
    </location>
</feature>
<dbReference type="Pfam" id="PF07690">
    <property type="entry name" value="MFS_1"/>
    <property type="match status" value="1"/>
</dbReference>
<comment type="subcellular location">
    <subcellularLocation>
        <location evidence="1">Cell membrane</location>
        <topology evidence="1">Multi-pass membrane protein</topology>
    </subcellularLocation>
</comment>
<dbReference type="EMBL" id="SLWS01000005">
    <property type="protein sequence ID" value="TCO58348.1"/>
    <property type="molecule type" value="Genomic_DNA"/>
</dbReference>
<dbReference type="InterPro" id="IPR036259">
    <property type="entry name" value="MFS_trans_sf"/>
</dbReference>
<dbReference type="Gene3D" id="1.20.1250.20">
    <property type="entry name" value="MFS general substrate transporter like domains"/>
    <property type="match status" value="1"/>
</dbReference>
<sequence>MKSTVLIGAGTCFLSIGLLVPTLPRYVTGPLGQSFGMVGLAAALPSVAAILARPFAGRVVDRRTPRSAAAAGAITLAIATLGLLAADSMPALLVCRVVAGVGEALVYVGFAAAAVSEDHGAPTRVTWFSVAVYAGLLLGAPIGEVLRANWGFPAVWIAASLAALAAAGCAFTLPATNHSRADKVPLVHRAGLLPGIAYAASVWGYTTFNTFIPLYVAELGGRDAQVEYLVYGAVLLGVRVLGHRVTERFSARRTGVVSLVFTAVGLLVLVVWPRPPGLVSGTTLLAVGQALGLPAFLTTAINAVPASQRGSVLATVTAFFDVGYLTSALSLGAVNQLFGLWFGFATAAVISTAAAVLLASVVGPGPPVKE</sequence>
<dbReference type="SUPFAM" id="SSF103473">
    <property type="entry name" value="MFS general substrate transporter"/>
    <property type="match status" value="1"/>
</dbReference>
<evidence type="ECO:0000313" key="7">
    <source>
        <dbReference type="EMBL" id="TCO58348.1"/>
    </source>
</evidence>
<feature type="transmembrane region" description="Helical" evidence="5">
    <location>
        <begin position="91"/>
        <end position="113"/>
    </location>
</feature>